<protein>
    <recommendedName>
        <fullName evidence="3">Peptidase S24/S26A/S26B/S26C domain-containing protein</fullName>
    </recommendedName>
</protein>
<dbReference type="SUPFAM" id="SSF51306">
    <property type="entry name" value="LexA/Signal peptidase"/>
    <property type="match status" value="1"/>
</dbReference>
<evidence type="ECO:0008006" key="3">
    <source>
        <dbReference type="Google" id="ProtNLM"/>
    </source>
</evidence>
<accession>A0A937CTP5</accession>
<organism evidence="1 2">
    <name type="scientific">Ramlibacter monticola</name>
    <dbReference type="NCBI Taxonomy" id="1926872"/>
    <lineage>
        <taxon>Bacteria</taxon>
        <taxon>Pseudomonadati</taxon>
        <taxon>Pseudomonadota</taxon>
        <taxon>Betaproteobacteria</taxon>
        <taxon>Burkholderiales</taxon>
        <taxon>Comamonadaceae</taxon>
        <taxon>Ramlibacter</taxon>
    </lineage>
</organism>
<evidence type="ECO:0000313" key="1">
    <source>
        <dbReference type="EMBL" id="MBL0391833.1"/>
    </source>
</evidence>
<name>A0A937CTP5_9BURK</name>
<evidence type="ECO:0000313" key="2">
    <source>
        <dbReference type="Proteomes" id="UP000599109"/>
    </source>
</evidence>
<keyword evidence="2" id="KW-1185">Reference proteome</keyword>
<dbReference type="RefSeq" id="WP_201674436.1">
    <property type="nucleotide sequence ID" value="NZ_JAEQNE010000002.1"/>
</dbReference>
<sequence length="199" mass="21024">MAIHDPEVVAAIGQLLRGDPQRTLVVADSLRGPDRYIESTVSGFSMGPDLPPGSRIRIALLPPSGHAAGQIVAYLANDQVIVHRVLHCGRAGPARKHLIARGDATLVPDPPVELTHVLGPVTGVWSAGGWKPPADPRPRSARARLVRALLAALAIAGMYLSPRATARALIAVHRGAGALRGAWGAALQQRRDRGRHEPS</sequence>
<proteinExistence type="predicted"/>
<dbReference type="AlphaFoldDB" id="A0A937CTP5"/>
<dbReference type="EMBL" id="JAEQNE010000002">
    <property type="protein sequence ID" value="MBL0391833.1"/>
    <property type="molecule type" value="Genomic_DNA"/>
</dbReference>
<comment type="caution">
    <text evidence="1">The sequence shown here is derived from an EMBL/GenBank/DDBJ whole genome shotgun (WGS) entry which is preliminary data.</text>
</comment>
<dbReference type="InterPro" id="IPR036286">
    <property type="entry name" value="LexA/Signal_pep-like_sf"/>
</dbReference>
<reference evidence="1 2" key="1">
    <citation type="journal article" date="2017" name="Int. J. Syst. Evol. Microbiol.">
        <title>Ramlibacter monticola sp. nov., isolated from forest soil.</title>
        <authorList>
            <person name="Chaudhary D.K."/>
            <person name="Kim J."/>
        </authorList>
    </citation>
    <scope>NUCLEOTIDE SEQUENCE [LARGE SCALE GENOMIC DNA]</scope>
    <source>
        <strain evidence="1 2">KACC 19175</strain>
    </source>
</reference>
<gene>
    <name evidence="1" type="ORF">JJ685_11905</name>
</gene>
<dbReference type="Proteomes" id="UP000599109">
    <property type="component" value="Unassembled WGS sequence"/>
</dbReference>